<dbReference type="GeneID" id="89589359"/>
<feature type="binding site" evidence="6">
    <location>
        <position position="350"/>
    </location>
    <ligand>
        <name>Mn(2+)</name>
        <dbReference type="ChEBI" id="CHEBI:29035"/>
        <label>2</label>
    </ligand>
</feature>
<reference evidence="8 9" key="1">
    <citation type="journal article" date="2015" name="Genome Announc.">
        <title>Expanding the biotechnology potential of lactobacilli through comparative genomics of 213 strains and associated genera.</title>
        <authorList>
            <person name="Sun Z."/>
            <person name="Harris H.M."/>
            <person name="McCann A."/>
            <person name="Guo C."/>
            <person name="Argimon S."/>
            <person name="Zhang W."/>
            <person name="Yang X."/>
            <person name="Jeffery I.B."/>
            <person name="Cooney J.C."/>
            <person name="Kagawa T.F."/>
            <person name="Liu W."/>
            <person name="Song Y."/>
            <person name="Salvetti E."/>
            <person name="Wrobel A."/>
            <person name="Rasinkangas P."/>
            <person name="Parkhill J."/>
            <person name="Rea M.C."/>
            <person name="O'Sullivan O."/>
            <person name="Ritari J."/>
            <person name="Douillard F.P."/>
            <person name="Paul Ross R."/>
            <person name="Yang R."/>
            <person name="Briner A.E."/>
            <person name="Felis G.E."/>
            <person name="de Vos W.M."/>
            <person name="Barrangou R."/>
            <person name="Klaenhammer T.R."/>
            <person name="Caufield P.W."/>
            <person name="Cui Y."/>
            <person name="Zhang H."/>
            <person name="O'Toole P.W."/>
        </authorList>
    </citation>
    <scope>NUCLEOTIDE SEQUENCE [LARGE SCALE GENOMIC DNA]</scope>
    <source>
        <strain evidence="8 9">DSM 20623</strain>
    </source>
</reference>
<keyword evidence="4 5" id="KW-0457">Lysine biosynthesis</keyword>
<dbReference type="FunFam" id="3.30.70.360:FF:000001">
    <property type="entry name" value="N-acetyldiaminopimelate deacetylase"/>
    <property type="match status" value="1"/>
</dbReference>
<dbReference type="RefSeq" id="WP_034568768.1">
    <property type="nucleotide sequence ID" value="NZ_JQBS01000035.1"/>
</dbReference>
<dbReference type="NCBIfam" id="TIGR01891">
    <property type="entry name" value="amidohydrolases"/>
    <property type="match status" value="1"/>
</dbReference>
<dbReference type="CDD" id="cd05670">
    <property type="entry name" value="M20_Acy1_YkuR-like"/>
    <property type="match status" value="1"/>
</dbReference>
<dbReference type="Proteomes" id="UP000051658">
    <property type="component" value="Unassembled WGS sequence"/>
</dbReference>
<dbReference type="UniPathway" id="UPA00034">
    <property type="reaction ID" value="UER00024"/>
</dbReference>
<comment type="pathway">
    <text evidence="5">Amino-acid biosynthesis; L-lysine biosynthesis via DAP pathway; LL-2,6-diaminopimelate from (S)-tetrahydrodipicolinate (acetylase route): step 3/3.</text>
</comment>
<dbReference type="InterPro" id="IPR023905">
    <property type="entry name" value="AcetylDAP_deacetylase"/>
</dbReference>
<accession>A0A0R2HQQ1</accession>
<dbReference type="InterPro" id="IPR017439">
    <property type="entry name" value="Amidohydrolase"/>
</dbReference>
<sequence>MMSELNPFIKIRRDLHQIPEIGLLEFKTHAYLMDYITALPQEYLEIIEWETAIIVRVRGKVGAKTIGWRTDIDGLPVSEETGLPFKSIHPNQMHACGHDVHMSIALGLLTYFSEHQGQNHLVFLFQPAEENASGGKLLYDAGVLDAWMPDEFYALHVQPNLKVGQIGTKVGTLFAGTCTIQAKFSGKSGHAAYPHEANDMIVAASQFVNQIQTIISRNVDPIEGAVITLGTFHAGTTGNIISGEASLTGTIRTLTPEMSRLMQERVRQVAHGIEQSYQCQVELILEQGGYYPVVNTEKETTALIDFMKDHSKVDFISSPTAMTGEDFGYLLDKTPGAMFWLGVDSPYGLHHSMMSPKEEAIPLAIEVLEAFLTMKIN</sequence>
<dbReference type="EMBL" id="JQBS01000035">
    <property type="protein sequence ID" value="KRN54782.1"/>
    <property type="molecule type" value="Genomic_DNA"/>
</dbReference>
<evidence type="ECO:0000313" key="9">
    <source>
        <dbReference type="Proteomes" id="UP000051658"/>
    </source>
</evidence>
<gene>
    <name evidence="8" type="ORF">IV74_GL002369</name>
</gene>
<evidence type="ECO:0000313" key="8">
    <source>
        <dbReference type="EMBL" id="KRN54782.1"/>
    </source>
</evidence>
<dbReference type="PATRIC" id="fig|1449336.4.peg.2407"/>
<comment type="similarity">
    <text evidence="5">Belongs to the peptidase M20A family. N-acetyldiaminopimelate deacetylase subfamily.</text>
</comment>
<dbReference type="Gene3D" id="3.40.630.10">
    <property type="entry name" value="Zn peptidases"/>
    <property type="match status" value="1"/>
</dbReference>
<dbReference type="GO" id="GO:0009089">
    <property type="term" value="P:lysine biosynthetic process via diaminopimelate"/>
    <property type="evidence" value="ECO:0007669"/>
    <property type="project" value="UniProtKB-UniRule"/>
</dbReference>
<evidence type="ECO:0000256" key="6">
    <source>
        <dbReference type="PIRSR" id="PIRSR005962-1"/>
    </source>
</evidence>
<comment type="cofactor">
    <cofactor evidence="6">
        <name>Mn(2+)</name>
        <dbReference type="ChEBI" id="CHEBI:29035"/>
    </cofactor>
    <text evidence="6">The Mn(2+) ion enhances activity.</text>
</comment>
<dbReference type="InterPro" id="IPR002933">
    <property type="entry name" value="Peptidase_M20"/>
</dbReference>
<feature type="binding site" evidence="6">
    <location>
        <position position="130"/>
    </location>
    <ligand>
        <name>Mn(2+)</name>
        <dbReference type="ChEBI" id="CHEBI:29035"/>
        <label>2</label>
    </ligand>
</feature>
<dbReference type="AlphaFoldDB" id="A0A0R2HQQ1"/>
<keyword evidence="1 5" id="KW-0028">Amino-acid biosynthesis</keyword>
<feature type="active site" evidence="5">
    <location>
        <position position="71"/>
    </location>
</feature>
<dbReference type="PANTHER" id="PTHR11014">
    <property type="entry name" value="PEPTIDASE M20 FAMILY MEMBER"/>
    <property type="match status" value="1"/>
</dbReference>
<dbReference type="Gene3D" id="3.30.70.360">
    <property type="match status" value="1"/>
</dbReference>
<keyword evidence="6" id="KW-0479">Metal-binding</keyword>
<dbReference type="Pfam" id="PF01546">
    <property type="entry name" value="Peptidase_M20"/>
    <property type="match status" value="1"/>
</dbReference>
<evidence type="ECO:0000256" key="4">
    <source>
        <dbReference type="ARBA" id="ARBA00023154"/>
    </source>
</evidence>
<comment type="caution">
    <text evidence="8">The sequence shown here is derived from an EMBL/GenBank/DDBJ whole genome shotgun (WGS) entry which is preliminary data.</text>
</comment>
<comment type="catalytic activity">
    <reaction evidence="5">
        <text>N-acetyl-(2S,6S)-2,6-diaminopimelate + H2O = (2S,6S)-2,6-diaminopimelate + acetate</text>
        <dbReference type="Rhea" id="RHEA:20405"/>
        <dbReference type="ChEBI" id="CHEBI:15377"/>
        <dbReference type="ChEBI" id="CHEBI:30089"/>
        <dbReference type="ChEBI" id="CHEBI:57609"/>
        <dbReference type="ChEBI" id="CHEBI:58767"/>
        <dbReference type="EC" id="3.5.1.47"/>
    </reaction>
</comment>
<dbReference type="GO" id="GO:0046872">
    <property type="term" value="F:metal ion binding"/>
    <property type="evidence" value="ECO:0007669"/>
    <property type="project" value="UniProtKB-KW"/>
</dbReference>
<dbReference type="PIRSF" id="PIRSF005962">
    <property type="entry name" value="Pept_M20D_amidohydro"/>
    <property type="match status" value="1"/>
</dbReference>
<name>A0A0R2HQQ1_CARDV</name>
<evidence type="ECO:0000256" key="3">
    <source>
        <dbReference type="ARBA" id="ARBA00022915"/>
    </source>
</evidence>
<protein>
    <recommendedName>
        <fullName evidence="5">N-acetyldiaminopimelate deacetylase</fullName>
        <ecNumber evidence="5">3.5.1.47</ecNumber>
    </recommendedName>
</protein>
<dbReference type="HAMAP" id="MF_01692">
    <property type="entry name" value="DapEL"/>
    <property type="match status" value="1"/>
</dbReference>
<dbReference type="PANTHER" id="PTHR11014:SF98">
    <property type="entry name" value="N-ACETYLDIAMINOPIMELATE DEACETYLASE"/>
    <property type="match status" value="1"/>
</dbReference>
<dbReference type="eggNOG" id="COG1473">
    <property type="taxonomic scope" value="Bacteria"/>
</dbReference>
<dbReference type="InterPro" id="IPR011650">
    <property type="entry name" value="Peptidase_M20_dimer"/>
</dbReference>
<comment type="function">
    <text evidence="5">Catalyzes the conversion of N-acetyl-diaminopimelate to diaminopimelate and acetate.</text>
</comment>
<dbReference type="GO" id="GO:0050118">
    <property type="term" value="F:N-acetyldiaminopimelate deacetylase activity"/>
    <property type="evidence" value="ECO:0007669"/>
    <property type="project" value="UniProtKB-UniRule"/>
</dbReference>
<dbReference type="GO" id="GO:0019877">
    <property type="term" value="P:diaminopimelate biosynthetic process"/>
    <property type="evidence" value="ECO:0007669"/>
    <property type="project" value="UniProtKB-UniRule"/>
</dbReference>
<feature type="active site" description="Proton acceptor" evidence="5">
    <location>
        <position position="130"/>
    </location>
</feature>
<dbReference type="EC" id="3.5.1.47" evidence="5"/>
<keyword evidence="3 5" id="KW-0220">Diaminopimelate biosynthesis</keyword>
<evidence type="ECO:0000256" key="2">
    <source>
        <dbReference type="ARBA" id="ARBA00022801"/>
    </source>
</evidence>
<feature type="domain" description="Peptidase M20 dimerisation" evidence="7">
    <location>
        <begin position="176"/>
        <end position="258"/>
    </location>
</feature>
<evidence type="ECO:0000259" key="7">
    <source>
        <dbReference type="Pfam" id="PF07687"/>
    </source>
</evidence>
<feature type="binding site" evidence="6">
    <location>
        <position position="98"/>
    </location>
    <ligand>
        <name>Mn(2+)</name>
        <dbReference type="ChEBI" id="CHEBI:29035"/>
        <label>2</label>
    </ligand>
</feature>
<proteinExistence type="inferred from homology"/>
<evidence type="ECO:0000256" key="5">
    <source>
        <dbReference type="HAMAP-Rule" id="MF_01692"/>
    </source>
</evidence>
<evidence type="ECO:0000256" key="1">
    <source>
        <dbReference type="ARBA" id="ARBA00022605"/>
    </source>
</evidence>
<organism evidence="8 9">
    <name type="scientific">Carnobacterium divergens DSM 20623</name>
    <dbReference type="NCBI Taxonomy" id="1449336"/>
    <lineage>
        <taxon>Bacteria</taxon>
        <taxon>Bacillati</taxon>
        <taxon>Bacillota</taxon>
        <taxon>Bacilli</taxon>
        <taxon>Lactobacillales</taxon>
        <taxon>Carnobacteriaceae</taxon>
        <taxon>Carnobacterium</taxon>
    </lineage>
</organism>
<keyword evidence="2 5" id="KW-0378">Hydrolase</keyword>
<dbReference type="Pfam" id="PF07687">
    <property type="entry name" value="M20_dimer"/>
    <property type="match status" value="1"/>
</dbReference>
<keyword evidence="9" id="KW-1185">Reference proteome</keyword>
<dbReference type="InterPro" id="IPR036264">
    <property type="entry name" value="Bact_exopeptidase_dim_dom"/>
</dbReference>
<dbReference type="SUPFAM" id="SSF55031">
    <property type="entry name" value="Bacterial exopeptidase dimerisation domain"/>
    <property type="match status" value="1"/>
</dbReference>
<keyword evidence="6" id="KW-0464">Manganese</keyword>
<feature type="binding site" evidence="6">
    <location>
        <position position="156"/>
    </location>
    <ligand>
        <name>Mn(2+)</name>
        <dbReference type="ChEBI" id="CHEBI:29035"/>
        <label>2</label>
    </ligand>
</feature>
<feature type="binding site" evidence="6">
    <location>
        <position position="96"/>
    </location>
    <ligand>
        <name>Mn(2+)</name>
        <dbReference type="ChEBI" id="CHEBI:29035"/>
        <label>2</label>
    </ligand>
</feature>
<dbReference type="SUPFAM" id="SSF53187">
    <property type="entry name" value="Zn-dependent exopeptidases"/>
    <property type="match status" value="1"/>
</dbReference>